<organism evidence="3 4">
    <name type="scientific">Deinococcus petrolearius</name>
    <dbReference type="NCBI Taxonomy" id="1751295"/>
    <lineage>
        <taxon>Bacteria</taxon>
        <taxon>Thermotogati</taxon>
        <taxon>Deinococcota</taxon>
        <taxon>Deinococci</taxon>
        <taxon>Deinococcales</taxon>
        <taxon>Deinococcaceae</taxon>
        <taxon>Deinococcus</taxon>
    </lineage>
</organism>
<keyword evidence="4" id="KW-1185">Reference proteome</keyword>
<dbReference type="RefSeq" id="WP_380047444.1">
    <property type="nucleotide sequence ID" value="NZ_JBHSOH010000006.1"/>
</dbReference>
<sequence length="189" mass="19322">MKTTCSRAGFRLLVLGLSAGVGSVWAAPYTAAPGGSATFEHRVRGINVKGTVEGVTGTVQLDPANLAATRGRVNVPLANLKTGLGLRDTHARGESALNTARFPNATFVLGSLTGGRLGEGQTVSTTASGQFTLKGVTQTISVPVKATLTGGQVKVAAQFKFNPHDYGVNYAGSSDSASVDVNFTLSPDA</sequence>
<dbReference type="PANTHER" id="PTHR34406:SF1">
    <property type="entry name" value="PROTEIN YCEI"/>
    <property type="match status" value="1"/>
</dbReference>
<dbReference type="Proteomes" id="UP001595979">
    <property type="component" value="Unassembled WGS sequence"/>
</dbReference>
<dbReference type="Pfam" id="PF04264">
    <property type="entry name" value="YceI"/>
    <property type="match status" value="1"/>
</dbReference>
<evidence type="ECO:0000256" key="1">
    <source>
        <dbReference type="SAM" id="SignalP"/>
    </source>
</evidence>
<feature type="signal peptide" evidence="1">
    <location>
        <begin position="1"/>
        <end position="26"/>
    </location>
</feature>
<evidence type="ECO:0000313" key="4">
    <source>
        <dbReference type="Proteomes" id="UP001595979"/>
    </source>
</evidence>
<dbReference type="SMART" id="SM00867">
    <property type="entry name" value="YceI"/>
    <property type="match status" value="1"/>
</dbReference>
<feature type="chain" id="PRO_5046517909" evidence="1">
    <location>
        <begin position="27"/>
        <end position="189"/>
    </location>
</feature>
<evidence type="ECO:0000313" key="3">
    <source>
        <dbReference type="EMBL" id="MFC5847890.1"/>
    </source>
</evidence>
<feature type="domain" description="Lipid/polyisoprenoid-binding YceI-like" evidence="2">
    <location>
        <begin position="28"/>
        <end position="186"/>
    </location>
</feature>
<proteinExistence type="predicted"/>
<keyword evidence="1" id="KW-0732">Signal</keyword>
<evidence type="ECO:0000259" key="2">
    <source>
        <dbReference type="SMART" id="SM00867"/>
    </source>
</evidence>
<name>A0ABW1DI17_9DEIO</name>
<dbReference type="InterPro" id="IPR036761">
    <property type="entry name" value="TTHA0802/YceI-like_sf"/>
</dbReference>
<dbReference type="EMBL" id="JBHSOH010000006">
    <property type="protein sequence ID" value="MFC5847890.1"/>
    <property type="molecule type" value="Genomic_DNA"/>
</dbReference>
<dbReference type="Gene3D" id="2.40.128.110">
    <property type="entry name" value="Lipid/polyisoprenoid-binding, YceI-like"/>
    <property type="match status" value="1"/>
</dbReference>
<dbReference type="SUPFAM" id="SSF101874">
    <property type="entry name" value="YceI-like"/>
    <property type="match status" value="1"/>
</dbReference>
<reference evidence="4" key="1">
    <citation type="journal article" date="2019" name="Int. J. Syst. Evol. Microbiol.">
        <title>The Global Catalogue of Microorganisms (GCM) 10K type strain sequencing project: providing services to taxonomists for standard genome sequencing and annotation.</title>
        <authorList>
            <consortium name="The Broad Institute Genomics Platform"/>
            <consortium name="The Broad Institute Genome Sequencing Center for Infectious Disease"/>
            <person name="Wu L."/>
            <person name="Ma J."/>
        </authorList>
    </citation>
    <scope>NUCLEOTIDE SEQUENCE [LARGE SCALE GENOMIC DNA]</scope>
    <source>
        <strain evidence="4">CGMCC 1.15053</strain>
    </source>
</reference>
<dbReference type="PANTHER" id="PTHR34406">
    <property type="entry name" value="PROTEIN YCEI"/>
    <property type="match status" value="1"/>
</dbReference>
<gene>
    <name evidence="3" type="ORF">ACFPQ6_06160</name>
</gene>
<dbReference type="InterPro" id="IPR007372">
    <property type="entry name" value="Lipid/polyisoprenoid-bd_YceI"/>
</dbReference>
<accession>A0ABW1DI17</accession>
<protein>
    <submittedName>
        <fullName evidence="3">YceI family protein</fullName>
    </submittedName>
</protein>
<comment type="caution">
    <text evidence="3">The sequence shown here is derived from an EMBL/GenBank/DDBJ whole genome shotgun (WGS) entry which is preliminary data.</text>
</comment>